<keyword evidence="4 7" id="KW-0732">Signal</keyword>
<dbReference type="InterPro" id="IPR001563">
    <property type="entry name" value="Peptidase_S10"/>
</dbReference>
<dbReference type="InterPro" id="IPR018202">
    <property type="entry name" value="Ser_caboxypep_ser_AS"/>
</dbReference>
<feature type="chain" id="PRO_5028500362" description="Carboxypeptidase" evidence="7">
    <location>
        <begin position="27"/>
        <end position="478"/>
    </location>
</feature>
<evidence type="ECO:0000313" key="9">
    <source>
        <dbReference type="RefSeq" id="XP_034251836.1"/>
    </source>
</evidence>
<name>A0A6P9A5N7_THRPL</name>
<keyword evidence="6" id="KW-0325">Glycoprotein</keyword>
<dbReference type="PANTHER" id="PTHR11802">
    <property type="entry name" value="SERINE PROTEASE FAMILY S10 SERINE CARBOXYPEPTIDASE"/>
    <property type="match status" value="1"/>
</dbReference>
<evidence type="ECO:0000256" key="3">
    <source>
        <dbReference type="ARBA" id="ARBA00022670"/>
    </source>
</evidence>
<evidence type="ECO:0000256" key="2">
    <source>
        <dbReference type="ARBA" id="ARBA00022645"/>
    </source>
</evidence>
<dbReference type="AlphaFoldDB" id="A0A6P9A5N7"/>
<dbReference type="RefSeq" id="XP_034251836.1">
    <property type="nucleotide sequence ID" value="XM_034395945.1"/>
</dbReference>
<dbReference type="PRINTS" id="PR00724">
    <property type="entry name" value="CRBOXYPTASEC"/>
</dbReference>
<dbReference type="SUPFAM" id="SSF53474">
    <property type="entry name" value="alpha/beta-Hydrolases"/>
    <property type="match status" value="1"/>
</dbReference>
<dbReference type="KEGG" id="tpal:117651683"/>
<dbReference type="Proteomes" id="UP000515158">
    <property type="component" value="Unplaced"/>
</dbReference>
<dbReference type="PANTHER" id="PTHR11802:SF472">
    <property type="entry name" value="SERINE CARBOXYPEPTIDASE CPVL-RELATED"/>
    <property type="match status" value="1"/>
</dbReference>
<dbReference type="OrthoDB" id="443318at2759"/>
<comment type="similarity">
    <text evidence="1 7">Belongs to the peptidase S10 family.</text>
</comment>
<keyword evidence="2 7" id="KW-0121">Carboxypeptidase</keyword>
<gene>
    <name evidence="9" type="primary">LOC117651683</name>
</gene>
<sequence length="478" mass="53408">MSCPAPAMRVLALLVVLAVALDSASCRRRRPSDRNDASTMPVDVGAPVFLTPLLDAGQYREAQNASRVDPPVLGDVESYSGFLTVDQARGANLYFWFFPADKGADAAPLVLWLQGGPGSSSMLGVFLENGPVRLKRGRRLKHRRHSWTRAASMLYIDSPAGTGFSFASTPDGLATSSEEAGRDLLAALRQFYTLFPQLKNNEFFIAGESYAGKYAPALAMAIHESNAKAGADAKINLKGLAVGNPLAEPEAMLEYGDYLYQLGLLDDHGRQRFQQREAVIRDLLQQRRWTDAWRERDALIGKTANEATDNATLFRELTGFRFRFNYLHDTDYLSRAYKQYVQTDSVRALLHVGNLTYHNRSSVAERMRPDVMQSARPWYEALLQHYDVLFYNGQLDIADPYPLMVNFIKRLRWPAAEEYKTAPRRLWTVDGELAGFAKTAGRLTEVLVRAAGHMVPADQPKWALDLITKFVTHTPIAA</sequence>
<keyword evidence="3 7" id="KW-0645">Protease</keyword>
<accession>A0A6P9A5N7</accession>
<dbReference type="InterPro" id="IPR029058">
    <property type="entry name" value="AB_hydrolase_fold"/>
</dbReference>
<dbReference type="PROSITE" id="PS00131">
    <property type="entry name" value="CARBOXYPEPT_SER_SER"/>
    <property type="match status" value="1"/>
</dbReference>
<dbReference type="GO" id="GO:0006508">
    <property type="term" value="P:proteolysis"/>
    <property type="evidence" value="ECO:0007669"/>
    <property type="project" value="UniProtKB-KW"/>
</dbReference>
<evidence type="ECO:0000256" key="1">
    <source>
        <dbReference type="ARBA" id="ARBA00009431"/>
    </source>
</evidence>
<protein>
    <recommendedName>
        <fullName evidence="7">Carboxypeptidase</fullName>
        <ecNumber evidence="7">3.4.16.-</ecNumber>
    </recommendedName>
</protein>
<keyword evidence="8" id="KW-1185">Reference proteome</keyword>
<evidence type="ECO:0000256" key="7">
    <source>
        <dbReference type="RuleBase" id="RU361156"/>
    </source>
</evidence>
<evidence type="ECO:0000256" key="6">
    <source>
        <dbReference type="ARBA" id="ARBA00023180"/>
    </source>
</evidence>
<dbReference type="EC" id="3.4.16.-" evidence="7"/>
<dbReference type="InParanoid" id="A0A6P9A5N7"/>
<dbReference type="Pfam" id="PF00450">
    <property type="entry name" value="Peptidase_S10"/>
    <property type="match status" value="1"/>
</dbReference>
<evidence type="ECO:0000256" key="5">
    <source>
        <dbReference type="ARBA" id="ARBA00022801"/>
    </source>
</evidence>
<evidence type="ECO:0000256" key="4">
    <source>
        <dbReference type="ARBA" id="ARBA00022729"/>
    </source>
</evidence>
<organism evidence="9">
    <name type="scientific">Thrips palmi</name>
    <name type="common">Melon thrips</name>
    <dbReference type="NCBI Taxonomy" id="161013"/>
    <lineage>
        <taxon>Eukaryota</taxon>
        <taxon>Metazoa</taxon>
        <taxon>Ecdysozoa</taxon>
        <taxon>Arthropoda</taxon>
        <taxon>Hexapoda</taxon>
        <taxon>Insecta</taxon>
        <taxon>Pterygota</taxon>
        <taxon>Neoptera</taxon>
        <taxon>Paraneoptera</taxon>
        <taxon>Thysanoptera</taxon>
        <taxon>Terebrantia</taxon>
        <taxon>Thripoidea</taxon>
        <taxon>Thripidae</taxon>
        <taxon>Thrips</taxon>
    </lineage>
</organism>
<feature type="signal peptide" evidence="7">
    <location>
        <begin position="1"/>
        <end position="26"/>
    </location>
</feature>
<keyword evidence="5 7" id="KW-0378">Hydrolase</keyword>
<dbReference type="GeneID" id="117651683"/>
<evidence type="ECO:0000313" key="8">
    <source>
        <dbReference type="Proteomes" id="UP000515158"/>
    </source>
</evidence>
<reference evidence="9" key="1">
    <citation type="submission" date="2025-08" db="UniProtKB">
        <authorList>
            <consortium name="RefSeq"/>
        </authorList>
    </citation>
    <scope>IDENTIFICATION</scope>
    <source>
        <tissue evidence="9">Total insect</tissue>
    </source>
</reference>
<dbReference type="Gene3D" id="3.40.50.1820">
    <property type="entry name" value="alpha/beta hydrolase"/>
    <property type="match status" value="1"/>
</dbReference>
<proteinExistence type="inferred from homology"/>
<dbReference type="GO" id="GO:0004185">
    <property type="term" value="F:serine-type carboxypeptidase activity"/>
    <property type="evidence" value="ECO:0007669"/>
    <property type="project" value="UniProtKB-UniRule"/>
</dbReference>